<organism evidence="1 2">
    <name type="scientific">Bacteroides mediterraneensis</name>
    <dbReference type="NCBI Taxonomy" id="1841856"/>
    <lineage>
        <taxon>Bacteria</taxon>
        <taxon>Pseudomonadati</taxon>
        <taxon>Bacteroidota</taxon>
        <taxon>Bacteroidia</taxon>
        <taxon>Bacteroidales</taxon>
        <taxon>Bacteroidaceae</taxon>
        <taxon>Bacteroides</taxon>
    </lineage>
</organism>
<comment type="caution">
    <text evidence="1">The sequence shown here is derived from an EMBL/GenBank/DDBJ whole genome shotgun (WGS) entry which is preliminary data.</text>
</comment>
<proteinExistence type="predicted"/>
<evidence type="ECO:0000313" key="1">
    <source>
        <dbReference type="EMBL" id="MBM6757270.1"/>
    </source>
</evidence>
<sequence>MMEQRLNELIIDILRKNEELVAIAIKQRAKFEGWLKFELAYRLLGYDCDLKVEYPYPNNANQRADIFANGALIELKTANTNYKIAQCQTCTRPIKKIYRPLLMTLKN</sequence>
<gene>
    <name evidence="1" type="ORF">H6A31_00940</name>
</gene>
<name>A0ABS2ERG9_9BACE</name>
<protein>
    <submittedName>
        <fullName evidence="1">Uncharacterized protein</fullName>
    </submittedName>
</protein>
<evidence type="ECO:0000313" key="2">
    <source>
        <dbReference type="Proteomes" id="UP000703295"/>
    </source>
</evidence>
<dbReference type="Proteomes" id="UP000703295">
    <property type="component" value="Unassembled WGS sequence"/>
</dbReference>
<dbReference type="EMBL" id="JACJJW010000002">
    <property type="protein sequence ID" value="MBM6757270.1"/>
    <property type="molecule type" value="Genomic_DNA"/>
</dbReference>
<accession>A0ABS2ERG9</accession>
<keyword evidence="2" id="KW-1185">Reference proteome</keyword>
<reference evidence="1 2" key="1">
    <citation type="journal article" date="2021" name="Sci. Rep.">
        <title>The distribution of antibiotic resistance genes in chicken gut microbiota commensals.</title>
        <authorList>
            <person name="Juricova H."/>
            <person name="Matiasovicova J."/>
            <person name="Kubasova T."/>
            <person name="Cejkova D."/>
            <person name="Rychlik I."/>
        </authorList>
    </citation>
    <scope>NUCLEOTIDE SEQUENCE [LARGE SCALE GENOMIC DNA]</scope>
    <source>
        <strain evidence="1 2">An801</strain>
    </source>
</reference>